<gene>
    <name evidence="1" type="ORF">Ga0074115_11667</name>
</gene>
<dbReference type="OrthoDB" id="9255894at2"/>
<reference evidence="1 2" key="1">
    <citation type="submission" date="2015-11" db="EMBL/GenBank/DDBJ databases">
        <title>The genome of Candidatus Endoriftia persephone in Ridgeia piscesae and population structure of the North Eastern Pacific vestimentiferan symbionts.</title>
        <authorList>
            <person name="Perez M."/>
            <person name="Juniper K.S."/>
        </authorList>
    </citation>
    <scope>NUCLEOTIDE SEQUENCE [LARGE SCALE GENOMIC DNA]</scope>
    <source>
        <strain evidence="1">Ind11</strain>
    </source>
</reference>
<organism evidence="1 2">
    <name type="scientific">endosymbiont of Ridgeia piscesae</name>
    <dbReference type="NCBI Taxonomy" id="54398"/>
    <lineage>
        <taxon>Bacteria</taxon>
        <taxon>Pseudomonadati</taxon>
        <taxon>Pseudomonadota</taxon>
        <taxon>Gammaproteobacteria</taxon>
        <taxon>sulfur-oxidizing symbionts</taxon>
    </lineage>
</organism>
<comment type="caution">
    <text evidence="1">The sequence shown here is derived from an EMBL/GenBank/DDBJ whole genome shotgun (WGS) entry which is preliminary data.</text>
</comment>
<keyword evidence="2" id="KW-1185">Reference proteome</keyword>
<proteinExistence type="predicted"/>
<accession>A0A0T5YXL3</accession>
<protein>
    <recommendedName>
        <fullName evidence="3">Lipoprotein</fullName>
    </recommendedName>
</protein>
<evidence type="ECO:0000313" key="2">
    <source>
        <dbReference type="Proteomes" id="UP000051634"/>
    </source>
</evidence>
<dbReference type="EMBL" id="LDXT01000081">
    <property type="protein sequence ID" value="KRT55309.1"/>
    <property type="molecule type" value="Genomic_DNA"/>
</dbReference>
<sequence length="181" mass="20721">MKIRNNLYATAFAATLFAISGCNSEPVKTNVCNPPEGHDLNQAMQQAKQDLSDICGYRFNAYFSQLMKIAEGDPQPANKEKFSDFMMWAHRTSLLSKRQARELYNRYFNVKYVSLMGDYNNCSTSCTRQQQLISEMQQELLDKEQGLLKISRDNSGYQRADRLLQETELVLEATCTACRSN</sequence>
<dbReference type="AlphaFoldDB" id="A0A0T5YXL3"/>
<dbReference type="RefSeq" id="WP_060528327.1">
    <property type="nucleotide sequence ID" value="NZ_KQ557123.1"/>
</dbReference>
<dbReference type="PROSITE" id="PS51257">
    <property type="entry name" value="PROKAR_LIPOPROTEIN"/>
    <property type="match status" value="1"/>
</dbReference>
<dbReference type="Proteomes" id="UP000051634">
    <property type="component" value="Unassembled WGS sequence"/>
</dbReference>
<evidence type="ECO:0000313" key="1">
    <source>
        <dbReference type="EMBL" id="KRT55309.1"/>
    </source>
</evidence>
<name>A0A0T5YXL3_9GAMM</name>
<evidence type="ECO:0008006" key="3">
    <source>
        <dbReference type="Google" id="ProtNLM"/>
    </source>
</evidence>